<dbReference type="RefSeq" id="WP_132602603.1">
    <property type="nucleotide sequence ID" value="NZ_SMKO01000157.1"/>
</dbReference>
<dbReference type="AlphaFoldDB" id="A0A4R4VC45"/>
<dbReference type="Gene3D" id="1.20.120.520">
    <property type="entry name" value="nmb1532 protein domain like"/>
    <property type="match status" value="1"/>
</dbReference>
<dbReference type="EMBL" id="SMKO01000157">
    <property type="protein sequence ID" value="TDC97119.1"/>
    <property type="molecule type" value="Genomic_DNA"/>
</dbReference>
<proteinExistence type="predicted"/>
<organism evidence="2 3">
    <name type="scientific">Nonomuraea deserti</name>
    <dbReference type="NCBI Taxonomy" id="1848322"/>
    <lineage>
        <taxon>Bacteria</taxon>
        <taxon>Bacillati</taxon>
        <taxon>Actinomycetota</taxon>
        <taxon>Actinomycetes</taxon>
        <taxon>Streptosporangiales</taxon>
        <taxon>Streptosporangiaceae</taxon>
        <taxon>Nonomuraea</taxon>
    </lineage>
</organism>
<dbReference type="Proteomes" id="UP000295258">
    <property type="component" value="Unassembled WGS sequence"/>
</dbReference>
<protein>
    <submittedName>
        <fullName evidence="2">Hemerythrin domain-containing protein</fullName>
    </submittedName>
</protein>
<dbReference type="Pfam" id="PF01814">
    <property type="entry name" value="Hemerythrin"/>
    <property type="match status" value="1"/>
</dbReference>
<comment type="caution">
    <text evidence="2">The sequence shown here is derived from an EMBL/GenBank/DDBJ whole genome shotgun (WGS) entry which is preliminary data.</text>
</comment>
<name>A0A4R4VC45_9ACTN</name>
<evidence type="ECO:0000313" key="2">
    <source>
        <dbReference type="EMBL" id="TDC97119.1"/>
    </source>
</evidence>
<sequence>MTEEQRIVAWGDELIRLHDGFRRDLADLRSSRAGAMDVRTHCLTFCDALHAHHEGEDNALFPHLGTEHPELAETLTRLRSEHRVVARLMERIRQLLDHDGTGIGEELDRLATALEAHLDYEEEQLVPILNKMLTLPEEV</sequence>
<evidence type="ECO:0000313" key="3">
    <source>
        <dbReference type="Proteomes" id="UP000295258"/>
    </source>
</evidence>
<dbReference type="InterPro" id="IPR012312">
    <property type="entry name" value="Hemerythrin-like"/>
</dbReference>
<feature type="domain" description="Hemerythrin-like" evidence="1">
    <location>
        <begin position="13"/>
        <end position="129"/>
    </location>
</feature>
<gene>
    <name evidence="2" type="ORF">E1292_37600</name>
</gene>
<dbReference type="CDD" id="cd12108">
    <property type="entry name" value="Hr-like"/>
    <property type="match status" value="1"/>
</dbReference>
<evidence type="ECO:0000259" key="1">
    <source>
        <dbReference type="Pfam" id="PF01814"/>
    </source>
</evidence>
<accession>A0A4R4VC45</accession>
<reference evidence="2 3" key="1">
    <citation type="submission" date="2019-03" db="EMBL/GenBank/DDBJ databases">
        <title>Draft genome sequences of novel Actinobacteria.</title>
        <authorList>
            <person name="Sahin N."/>
            <person name="Ay H."/>
            <person name="Saygin H."/>
        </authorList>
    </citation>
    <scope>NUCLEOTIDE SEQUENCE [LARGE SCALE GENOMIC DNA]</scope>
    <source>
        <strain evidence="2 3">KC310</strain>
    </source>
</reference>
<keyword evidence="3" id="KW-1185">Reference proteome</keyword>